<dbReference type="CDD" id="cd07067">
    <property type="entry name" value="HP_PGM_like"/>
    <property type="match status" value="1"/>
</dbReference>
<dbReference type="InterPro" id="IPR029033">
    <property type="entry name" value="His_PPase_superfam"/>
</dbReference>
<dbReference type="GO" id="GO:0009236">
    <property type="term" value="P:cobalamin biosynthetic process"/>
    <property type="evidence" value="ECO:0007669"/>
    <property type="project" value="UniProtKB-UniRule"/>
</dbReference>
<dbReference type="InterPro" id="IPR017578">
    <property type="entry name" value="Ribazole_CobC"/>
</dbReference>
<gene>
    <name evidence="5" type="ORF">JCM16774_0511</name>
</gene>
<dbReference type="GO" id="GO:0004331">
    <property type="term" value="F:fructose-2,6-bisphosphate 2-phosphatase activity"/>
    <property type="evidence" value="ECO:0007669"/>
    <property type="project" value="TreeGrafter"/>
</dbReference>
<dbReference type="AlphaFoldDB" id="A0A510J930"/>
<reference evidence="5 6" key="1">
    <citation type="submission" date="2019-07" db="EMBL/GenBank/DDBJ databases">
        <title>Complete Genome Sequence of Leptotrichia goodfellowii Strain JCM 16774.</title>
        <authorList>
            <person name="Watanabe S."/>
            <person name="Cui L."/>
        </authorList>
    </citation>
    <scope>NUCLEOTIDE SEQUENCE [LARGE SCALE GENOMIC DNA]</scope>
    <source>
        <strain evidence="5 6">JCM16774</strain>
    </source>
</reference>
<dbReference type="Pfam" id="PF00300">
    <property type="entry name" value="His_Phos_1"/>
    <property type="match status" value="1"/>
</dbReference>
<evidence type="ECO:0000256" key="4">
    <source>
        <dbReference type="PIRSR" id="PIRSR613078-2"/>
    </source>
</evidence>
<evidence type="ECO:0000256" key="1">
    <source>
        <dbReference type="ARBA" id="ARBA00022801"/>
    </source>
</evidence>
<sequence length="204" mass="24163">MKNRQTNVIFIRHGETDMNKENLYFGHLDPELNETGIYQLKKTRKLLKYFEKNINIVYSSDLKRCMESTGILKIGAKIKKIPLNEFREMNFGIFEGKTYEEISDEFPEEVEKMNKDWREYKVPQGESLKEVMERVVEKLEELIKKHKNKTIVIVSHAGVIKSIVSYYLYGNLDGYWKIKVDNGSMTKMCILEDGFTYFDYINRL</sequence>
<dbReference type="PANTHER" id="PTHR46517">
    <property type="entry name" value="FRUCTOSE-2,6-BISPHOSPHATASE TIGAR"/>
    <property type="match status" value="1"/>
</dbReference>
<dbReference type="GO" id="GO:0045820">
    <property type="term" value="P:negative regulation of glycolytic process"/>
    <property type="evidence" value="ECO:0007669"/>
    <property type="project" value="TreeGrafter"/>
</dbReference>
<organism evidence="5 6">
    <name type="scientific">Pseudoleptotrichia goodfellowii</name>
    <dbReference type="NCBI Taxonomy" id="157692"/>
    <lineage>
        <taxon>Bacteria</taxon>
        <taxon>Fusobacteriati</taxon>
        <taxon>Fusobacteriota</taxon>
        <taxon>Fusobacteriia</taxon>
        <taxon>Fusobacteriales</taxon>
        <taxon>Leptotrichiaceae</taxon>
        <taxon>Pseudoleptotrichia</taxon>
    </lineage>
</organism>
<feature type="binding site" evidence="4">
    <location>
        <position position="64"/>
    </location>
    <ligand>
        <name>substrate</name>
    </ligand>
</feature>
<dbReference type="RefSeq" id="WP_026737121.1">
    <property type="nucleotide sequence ID" value="NZ_AP019822.1"/>
</dbReference>
<feature type="active site" description="Tele-phosphohistidine intermediate" evidence="3">
    <location>
        <position position="13"/>
    </location>
</feature>
<evidence type="ECO:0000256" key="3">
    <source>
        <dbReference type="PIRSR" id="PIRSR613078-1"/>
    </source>
</evidence>
<keyword evidence="1" id="KW-0378">Hydrolase</keyword>
<dbReference type="InterPro" id="IPR051695">
    <property type="entry name" value="Phosphoglycerate_Mutase"/>
</dbReference>
<dbReference type="EMBL" id="AP019822">
    <property type="protein sequence ID" value="BBM35586.1"/>
    <property type="molecule type" value="Genomic_DNA"/>
</dbReference>
<dbReference type="OrthoDB" id="7925971at2"/>
<evidence type="ECO:0000256" key="2">
    <source>
        <dbReference type="NCBIfam" id="TIGR03162"/>
    </source>
</evidence>
<dbReference type="InterPro" id="IPR013078">
    <property type="entry name" value="His_Pase_superF_clade-1"/>
</dbReference>
<name>A0A510J930_9FUSO</name>
<proteinExistence type="predicted"/>
<dbReference type="EC" id="3.1.3.73" evidence="2"/>
<feature type="binding site" evidence="4">
    <location>
        <begin position="12"/>
        <end position="19"/>
    </location>
    <ligand>
        <name>substrate</name>
    </ligand>
</feature>
<dbReference type="Gene3D" id="3.40.50.1240">
    <property type="entry name" value="Phosphoglycerate mutase-like"/>
    <property type="match status" value="1"/>
</dbReference>
<dbReference type="PIRSF" id="PIRSF000709">
    <property type="entry name" value="6PFK_2-Ptase"/>
    <property type="match status" value="1"/>
</dbReference>
<protein>
    <recommendedName>
        <fullName evidence="2">Alpha-ribazole phosphatase</fullName>
        <ecNumber evidence="2">3.1.3.73</ecNumber>
    </recommendedName>
</protein>
<dbReference type="SMART" id="SM00855">
    <property type="entry name" value="PGAM"/>
    <property type="match status" value="1"/>
</dbReference>
<dbReference type="NCBIfam" id="TIGR03162">
    <property type="entry name" value="ribazole_cobC"/>
    <property type="match status" value="1"/>
</dbReference>
<dbReference type="GO" id="GO:0043755">
    <property type="term" value="F:alpha-ribazole phosphatase activity"/>
    <property type="evidence" value="ECO:0007669"/>
    <property type="project" value="UniProtKB-UniRule"/>
</dbReference>
<dbReference type="STRING" id="714315.GCA_000516535_00514"/>
<dbReference type="Proteomes" id="UP000321606">
    <property type="component" value="Chromosome"/>
</dbReference>
<feature type="active site" description="Proton donor/acceptor" evidence="3">
    <location>
        <position position="88"/>
    </location>
</feature>
<dbReference type="PANTHER" id="PTHR46517:SF1">
    <property type="entry name" value="FRUCTOSE-2,6-BISPHOSPHATASE TIGAR"/>
    <property type="match status" value="1"/>
</dbReference>
<evidence type="ECO:0000313" key="5">
    <source>
        <dbReference type="EMBL" id="BBM35586.1"/>
    </source>
</evidence>
<dbReference type="GO" id="GO:0043456">
    <property type="term" value="P:regulation of pentose-phosphate shunt"/>
    <property type="evidence" value="ECO:0007669"/>
    <property type="project" value="TreeGrafter"/>
</dbReference>
<accession>A0A510J930</accession>
<dbReference type="GO" id="GO:0005829">
    <property type="term" value="C:cytosol"/>
    <property type="evidence" value="ECO:0007669"/>
    <property type="project" value="TreeGrafter"/>
</dbReference>
<evidence type="ECO:0000313" key="6">
    <source>
        <dbReference type="Proteomes" id="UP000321606"/>
    </source>
</evidence>
<dbReference type="KEGG" id="lgo:JCM16774_0511"/>
<dbReference type="SUPFAM" id="SSF53254">
    <property type="entry name" value="Phosphoglycerate mutase-like"/>
    <property type="match status" value="1"/>
</dbReference>